<feature type="compositionally biased region" description="Basic residues" evidence="1">
    <location>
        <begin position="104"/>
        <end position="121"/>
    </location>
</feature>
<organism evidence="2">
    <name type="scientific">uncultured Solirubrobacteraceae bacterium</name>
    <dbReference type="NCBI Taxonomy" id="1162706"/>
    <lineage>
        <taxon>Bacteria</taxon>
        <taxon>Bacillati</taxon>
        <taxon>Actinomycetota</taxon>
        <taxon>Thermoleophilia</taxon>
        <taxon>Solirubrobacterales</taxon>
        <taxon>Solirubrobacteraceae</taxon>
        <taxon>environmental samples</taxon>
    </lineage>
</organism>
<reference evidence="2" key="1">
    <citation type="submission" date="2020-02" db="EMBL/GenBank/DDBJ databases">
        <authorList>
            <person name="Meier V. D."/>
        </authorList>
    </citation>
    <scope>NUCLEOTIDE SEQUENCE</scope>
    <source>
        <strain evidence="2">AVDCRST_MAG85</strain>
    </source>
</reference>
<feature type="compositionally biased region" description="Basic and acidic residues" evidence="1">
    <location>
        <begin position="181"/>
        <end position="200"/>
    </location>
</feature>
<feature type="region of interest" description="Disordered" evidence="1">
    <location>
        <begin position="78"/>
        <end position="453"/>
    </location>
</feature>
<protein>
    <submittedName>
        <fullName evidence="2">Uncharacterized protein</fullName>
    </submittedName>
</protein>
<feature type="compositionally biased region" description="Low complexity" evidence="1">
    <location>
        <begin position="428"/>
        <end position="442"/>
    </location>
</feature>
<feature type="compositionally biased region" description="Gly residues" evidence="1">
    <location>
        <begin position="129"/>
        <end position="139"/>
    </location>
</feature>
<gene>
    <name evidence="2" type="ORF">AVDCRST_MAG85-2784</name>
</gene>
<accession>A0A6J4TB85</accession>
<feature type="compositionally biased region" description="Basic and acidic residues" evidence="1">
    <location>
        <begin position="275"/>
        <end position="292"/>
    </location>
</feature>
<feature type="compositionally biased region" description="Basic residues" evidence="1">
    <location>
        <begin position="264"/>
        <end position="274"/>
    </location>
</feature>
<dbReference type="AlphaFoldDB" id="A0A6J4TB85"/>
<feature type="non-terminal residue" evidence="2">
    <location>
        <position position="1"/>
    </location>
</feature>
<feature type="compositionally biased region" description="Basic and acidic residues" evidence="1">
    <location>
        <begin position="338"/>
        <end position="382"/>
    </location>
</feature>
<feature type="compositionally biased region" description="Basic residues" evidence="1">
    <location>
        <begin position="149"/>
        <end position="180"/>
    </location>
</feature>
<feature type="compositionally biased region" description="Basic residues" evidence="1">
    <location>
        <begin position="401"/>
        <end position="410"/>
    </location>
</feature>
<feature type="non-terminal residue" evidence="2">
    <location>
        <position position="453"/>
    </location>
</feature>
<feature type="compositionally biased region" description="Basic and acidic residues" evidence="1">
    <location>
        <begin position="443"/>
        <end position="453"/>
    </location>
</feature>
<dbReference type="EMBL" id="CADCVT010000305">
    <property type="protein sequence ID" value="CAA9518860.1"/>
    <property type="molecule type" value="Genomic_DNA"/>
</dbReference>
<feature type="compositionally biased region" description="Basic and acidic residues" evidence="1">
    <location>
        <begin position="10"/>
        <end position="30"/>
    </location>
</feature>
<evidence type="ECO:0000256" key="1">
    <source>
        <dbReference type="SAM" id="MobiDB-lite"/>
    </source>
</evidence>
<name>A0A6J4TB85_9ACTN</name>
<evidence type="ECO:0000313" key="2">
    <source>
        <dbReference type="EMBL" id="CAA9518860.1"/>
    </source>
</evidence>
<sequence>EQAGLAVAHRGSDGGARARDGWARRSDVGRRRTGHRLVRARVVAGAGERDPPRVGRGRAGRGAAVAVARLPLPRRLRRVLGARRSGDARPRARRGVGAPGAGRSVRRRRRTARGRMRRRGERRAAGRARGPGGRRGPAGRGVLRVGQVRAHRLQRPLRARRPRAPPPSRRGRTCGRRARAGRRDGGRRGAPDGERREAAPRRRRRAGQAAARAHPRLLGRPPLVGSAHTAFGGRAPDRARRPARARPLGEAARRLLDGGAGGLRRGRRATRRRARRDDRRALDGRGGGDRVRRAPPRARGSGDDHRDRPRRRPGARAVVPDAGVPAGDRPPPQGVRAAHVDPPRIRARPRPADRSLARDGERAGPAHVARVERAWHNDERLHQGVPARRAGGADRQAVRGGLRHRRRGGRARGPLPADPRRARRRAARPGALAPGRAAGPRGPTRDGLRAIAL</sequence>
<proteinExistence type="predicted"/>
<feature type="region of interest" description="Disordered" evidence="1">
    <location>
        <begin position="1"/>
        <end position="62"/>
    </location>
</feature>